<dbReference type="Gene3D" id="3.90.1150.10">
    <property type="entry name" value="Aspartate Aminotransferase, domain 1"/>
    <property type="match status" value="1"/>
</dbReference>
<dbReference type="NCBIfam" id="TIGR00756">
    <property type="entry name" value="PPR"/>
    <property type="match status" value="1"/>
</dbReference>
<dbReference type="SUPFAM" id="SSF53383">
    <property type="entry name" value="PLP-dependent transferases"/>
    <property type="match status" value="1"/>
</dbReference>
<dbReference type="InterPro" id="IPR002885">
    <property type="entry name" value="PPR_rpt"/>
</dbReference>
<evidence type="ECO:0000256" key="4">
    <source>
        <dbReference type="PROSITE-ProRule" id="PRU00708"/>
    </source>
</evidence>
<name>A0A7J7LWL1_9MAGN</name>
<evidence type="ECO:0000256" key="1">
    <source>
        <dbReference type="ARBA" id="ARBA00008954"/>
    </source>
</evidence>
<reference evidence="6 7" key="1">
    <citation type="journal article" date="2020" name="IScience">
        <title>Genome Sequencing of the Endangered Kingdonia uniflora (Circaeasteraceae, Ranunculales) Reveals Potential Mechanisms of Evolutionary Specialization.</title>
        <authorList>
            <person name="Sun Y."/>
            <person name="Deng T."/>
            <person name="Zhang A."/>
            <person name="Moore M.J."/>
            <person name="Landis J.B."/>
            <person name="Lin N."/>
            <person name="Zhang H."/>
            <person name="Zhang X."/>
            <person name="Huang J."/>
            <person name="Zhang X."/>
            <person name="Sun H."/>
            <person name="Wang H."/>
        </authorList>
    </citation>
    <scope>NUCLEOTIDE SEQUENCE [LARGE SCALE GENOMIC DNA]</scope>
    <source>
        <strain evidence="6">TB1705</strain>
        <tissue evidence="6">Leaf</tissue>
    </source>
</reference>
<evidence type="ECO:0000313" key="7">
    <source>
        <dbReference type="Proteomes" id="UP000541444"/>
    </source>
</evidence>
<dbReference type="AlphaFoldDB" id="A0A7J7LWL1"/>
<dbReference type="GO" id="GO:0005739">
    <property type="term" value="C:mitochondrion"/>
    <property type="evidence" value="ECO:0007669"/>
    <property type="project" value="TreeGrafter"/>
</dbReference>
<dbReference type="InterPro" id="IPR015421">
    <property type="entry name" value="PyrdxlP-dep_Trfase_major"/>
</dbReference>
<protein>
    <submittedName>
        <fullName evidence="6">Uncharacterized protein</fullName>
    </submittedName>
</protein>
<sequence length="355" mass="39187">MKLFKKMFYEGVITDEFTFLSILNGFSDLAILSEGREALGDAHLVSDQVLVKDVVLMTTLIVGYIQHGEDSEVLEVFNEMVSMGIKGNDFTFSSILIACGNIADMSRGKQIHDLVLYTVVHTGCQDIILRRNAYHDPYRGSFGSDRLKYAEDVQGLIEYGTSGHVAGFIIETIQGIGEIVELAPGYLPAAYNSIKKAGGLCIVDEVQLGFTRSGSHFWGFEAHGVVPDIVSISKGIGNGHVVLKVIKKEQLQQNAFAVGSYLKEYLMSLKEKYKIIGDVRDRGLILGLELVTDYQLKTPAKVKTLRIMDSMKEMGILVGKGGFHGSMFRVTLPLCFSKEDADYFADVMDHAMSKI</sequence>
<evidence type="ECO:0000256" key="3">
    <source>
        <dbReference type="ARBA" id="ARBA00022898"/>
    </source>
</evidence>
<dbReference type="InterPro" id="IPR015424">
    <property type="entry name" value="PyrdxlP-dep_Trfase"/>
</dbReference>
<comment type="similarity">
    <text evidence="1 5">Belongs to the class-III pyridoxal-phosphate-dependent aminotransferase family.</text>
</comment>
<dbReference type="EMBL" id="JACGCM010001948">
    <property type="protein sequence ID" value="KAF6147051.1"/>
    <property type="molecule type" value="Genomic_DNA"/>
</dbReference>
<proteinExistence type="inferred from homology"/>
<dbReference type="GO" id="GO:0030170">
    <property type="term" value="F:pyridoxal phosphate binding"/>
    <property type="evidence" value="ECO:0007669"/>
    <property type="project" value="InterPro"/>
</dbReference>
<feature type="repeat" description="PPR" evidence="4">
    <location>
        <begin position="53"/>
        <end position="87"/>
    </location>
</feature>
<dbReference type="PANTHER" id="PTHR45688:SF13">
    <property type="entry name" value="ALANINE--GLYOXYLATE AMINOTRANSFERASE 2-LIKE"/>
    <property type="match status" value="1"/>
</dbReference>
<accession>A0A7J7LWL1</accession>
<dbReference type="InterPro" id="IPR005814">
    <property type="entry name" value="Aminotrans_3"/>
</dbReference>
<dbReference type="PROSITE" id="PS00600">
    <property type="entry name" value="AA_TRANSFER_CLASS_3"/>
    <property type="match status" value="1"/>
</dbReference>
<dbReference type="OrthoDB" id="10261433at2759"/>
<dbReference type="PROSITE" id="PS51375">
    <property type="entry name" value="PPR"/>
    <property type="match status" value="1"/>
</dbReference>
<dbReference type="InterPro" id="IPR015422">
    <property type="entry name" value="PyrdxlP-dep_Trfase_small"/>
</dbReference>
<organism evidence="6 7">
    <name type="scientific">Kingdonia uniflora</name>
    <dbReference type="NCBI Taxonomy" id="39325"/>
    <lineage>
        <taxon>Eukaryota</taxon>
        <taxon>Viridiplantae</taxon>
        <taxon>Streptophyta</taxon>
        <taxon>Embryophyta</taxon>
        <taxon>Tracheophyta</taxon>
        <taxon>Spermatophyta</taxon>
        <taxon>Magnoliopsida</taxon>
        <taxon>Ranunculales</taxon>
        <taxon>Circaeasteraceae</taxon>
        <taxon>Kingdonia</taxon>
    </lineage>
</organism>
<keyword evidence="2" id="KW-0677">Repeat</keyword>
<dbReference type="Pfam" id="PF00202">
    <property type="entry name" value="Aminotran_3"/>
    <property type="match status" value="2"/>
</dbReference>
<dbReference type="Gene3D" id="1.25.40.10">
    <property type="entry name" value="Tetratricopeptide repeat domain"/>
    <property type="match status" value="1"/>
</dbReference>
<evidence type="ECO:0000313" key="6">
    <source>
        <dbReference type="EMBL" id="KAF6147051.1"/>
    </source>
</evidence>
<keyword evidence="7" id="KW-1185">Reference proteome</keyword>
<comment type="caution">
    <text evidence="6">The sequence shown here is derived from an EMBL/GenBank/DDBJ whole genome shotgun (WGS) entry which is preliminary data.</text>
</comment>
<gene>
    <name evidence="6" type="ORF">GIB67_036770</name>
</gene>
<dbReference type="InterPro" id="IPR011990">
    <property type="entry name" value="TPR-like_helical_dom_sf"/>
</dbReference>
<evidence type="ECO:0000256" key="5">
    <source>
        <dbReference type="RuleBase" id="RU003560"/>
    </source>
</evidence>
<dbReference type="GO" id="GO:0008483">
    <property type="term" value="F:transaminase activity"/>
    <property type="evidence" value="ECO:0007669"/>
    <property type="project" value="InterPro"/>
</dbReference>
<dbReference type="PANTHER" id="PTHR45688">
    <property type="match status" value="1"/>
</dbReference>
<evidence type="ECO:0000256" key="2">
    <source>
        <dbReference type="ARBA" id="ARBA00022737"/>
    </source>
</evidence>
<dbReference type="Pfam" id="PF13041">
    <property type="entry name" value="PPR_2"/>
    <property type="match status" value="1"/>
</dbReference>
<dbReference type="InterPro" id="IPR049704">
    <property type="entry name" value="Aminotrans_3_PPA_site"/>
</dbReference>
<dbReference type="Gene3D" id="3.40.640.10">
    <property type="entry name" value="Type I PLP-dependent aspartate aminotransferase-like (Major domain)"/>
    <property type="match status" value="1"/>
</dbReference>
<keyword evidence="3 5" id="KW-0663">Pyridoxal phosphate</keyword>
<dbReference type="Proteomes" id="UP000541444">
    <property type="component" value="Unassembled WGS sequence"/>
</dbReference>